<accession>A0A1Q4HWN9</accession>
<gene>
    <name evidence="1" type="ORF">BRW65_09655</name>
</gene>
<evidence type="ECO:0000313" key="1">
    <source>
        <dbReference type="EMBL" id="OJZ74089.1"/>
    </source>
</evidence>
<dbReference type="EMBL" id="MPNT01000007">
    <property type="protein sequence ID" value="OJZ74089.1"/>
    <property type="molecule type" value="Genomic_DNA"/>
</dbReference>
<sequence>MAGWPPDATEGADVMADGECVAAAPVGLTPNPPNPTAKATAAIPPNTATAVLICALIGRSFLS</sequence>
<organism evidence="1 2">
    <name type="scientific">Mycobacterium paraffinicum</name>
    <dbReference type="NCBI Taxonomy" id="53378"/>
    <lineage>
        <taxon>Bacteria</taxon>
        <taxon>Bacillati</taxon>
        <taxon>Actinomycetota</taxon>
        <taxon>Actinomycetes</taxon>
        <taxon>Mycobacteriales</taxon>
        <taxon>Mycobacteriaceae</taxon>
        <taxon>Mycobacterium</taxon>
    </lineage>
</organism>
<reference evidence="1 2" key="1">
    <citation type="submission" date="2016-11" db="EMBL/GenBank/DDBJ databases">
        <title>Genome sequences of unsequenced Mycobacteria.</title>
        <authorList>
            <person name="Greninger A.L."/>
            <person name="Fang F."/>
            <person name="Jerome K.R."/>
        </authorList>
    </citation>
    <scope>NUCLEOTIDE SEQUENCE [LARGE SCALE GENOMIC DNA]</scope>
    <source>
        <strain evidence="1 2">M11</strain>
    </source>
</reference>
<name>A0A1Q4HWN9_9MYCO</name>
<keyword evidence="2" id="KW-1185">Reference proteome</keyword>
<evidence type="ECO:0000313" key="2">
    <source>
        <dbReference type="Proteomes" id="UP000186438"/>
    </source>
</evidence>
<comment type="caution">
    <text evidence="1">The sequence shown here is derived from an EMBL/GenBank/DDBJ whole genome shotgun (WGS) entry which is preliminary data.</text>
</comment>
<dbReference type="AlphaFoldDB" id="A0A1Q4HWN9"/>
<proteinExistence type="predicted"/>
<protein>
    <submittedName>
        <fullName evidence="1">Uncharacterized protein</fullName>
    </submittedName>
</protein>
<dbReference type="Proteomes" id="UP000186438">
    <property type="component" value="Unassembled WGS sequence"/>
</dbReference>